<dbReference type="SUPFAM" id="SSF56235">
    <property type="entry name" value="N-terminal nucleophile aminohydrolases (Ntn hydrolases)"/>
    <property type="match status" value="1"/>
</dbReference>
<organism evidence="1 2">
    <name type="scientific">Actinomycetospora succinea</name>
    <dbReference type="NCBI Taxonomy" id="663603"/>
    <lineage>
        <taxon>Bacteria</taxon>
        <taxon>Bacillati</taxon>
        <taxon>Actinomycetota</taxon>
        <taxon>Actinomycetes</taxon>
        <taxon>Pseudonocardiales</taxon>
        <taxon>Pseudonocardiaceae</taxon>
        <taxon>Actinomycetospora</taxon>
    </lineage>
</organism>
<evidence type="ECO:0008006" key="3">
    <source>
        <dbReference type="Google" id="ProtNLM"/>
    </source>
</evidence>
<dbReference type="InterPro" id="IPR014729">
    <property type="entry name" value="Rossmann-like_a/b/a_fold"/>
</dbReference>
<name>A0A4R6URL5_9PSEU</name>
<protein>
    <recommendedName>
        <fullName evidence="3">Asparagine synthase (Glutamine-hydrolysing)</fullName>
    </recommendedName>
</protein>
<evidence type="ECO:0000313" key="2">
    <source>
        <dbReference type="Proteomes" id="UP000295705"/>
    </source>
</evidence>
<dbReference type="SUPFAM" id="SSF52402">
    <property type="entry name" value="Adenine nucleotide alpha hydrolases-like"/>
    <property type="match status" value="1"/>
</dbReference>
<reference evidence="1 2" key="1">
    <citation type="submission" date="2019-03" db="EMBL/GenBank/DDBJ databases">
        <title>Genomic Encyclopedia of Type Strains, Phase IV (KMG-IV): sequencing the most valuable type-strain genomes for metagenomic binning, comparative biology and taxonomic classification.</title>
        <authorList>
            <person name="Goeker M."/>
        </authorList>
    </citation>
    <scope>NUCLEOTIDE SEQUENCE [LARGE SCALE GENOMIC DNA]</scope>
    <source>
        <strain evidence="1 2">DSM 45775</strain>
    </source>
</reference>
<accession>A0A4R6URL5</accession>
<gene>
    <name evidence="1" type="ORF">EV188_11136</name>
</gene>
<sequence length="600" mass="64978">MLLFLALVASAPTSPDPVTRACTLAAHSYPQLAAARPTTAISRSGRTVVASVGHTEDQIAPRRSVARGDDVVVCLDGVPVSTRTGPRAWDAVDLLSHWYGHEDLEGQFAAIRVDLETDEIACRNDPLGLGPLYCAPVEGGWAVGNSVRAIRTLVRANDPDPLGVAGFLTLGWYVGGRTTVESVVATPRGHRCAYRAGGVEEIADFSPAIALARARGAAGDRYATDRLRSELIELTRAALTQPGLPASCGITAGRDSRLLLALALAAGAHPRTLTIGDEGDTDVEIGRLLADAADLDHSRIPQVDPTEESRADVEVAQSFVELTDGSSSLLQLHDVQRLPRVVDRVGIQAWGVGGEIARGGTGTLSALATCGPLVRRSTAVQDLLLQLKARDPANLLRREARQQIADYLSRFIRERLDEGWRPYEVSEAFYTFERVACWGSTGIRRSSPADDLFSPFTSRSFITHALSLHPSERYAELVHRRLLHATAPQLDRIPFDGPWRVRHRRLATAHATMRGAALAAGRVRRSGRTEDDSSAPWSITWFVRHREKLRPLVLDGPLSLWSILDRSAIETALGEDREPTQEVAEGLLRAITVAISLGGE</sequence>
<keyword evidence="2" id="KW-1185">Reference proteome</keyword>
<dbReference type="RefSeq" id="WP_133829352.1">
    <property type="nucleotide sequence ID" value="NZ_BAABHR010000021.1"/>
</dbReference>
<proteinExistence type="predicted"/>
<evidence type="ECO:0000313" key="1">
    <source>
        <dbReference type="EMBL" id="TDQ48866.1"/>
    </source>
</evidence>
<dbReference type="OrthoDB" id="3491142at2"/>
<dbReference type="EMBL" id="SNYO01000011">
    <property type="protein sequence ID" value="TDQ48866.1"/>
    <property type="molecule type" value="Genomic_DNA"/>
</dbReference>
<dbReference type="AlphaFoldDB" id="A0A4R6URL5"/>
<dbReference type="InterPro" id="IPR029055">
    <property type="entry name" value="Ntn_hydrolases_N"/>
</dbReference>
<dbReference type="Gene3D" id="3.40.50.620">
    <property type="entry name" value="HUPs"/>
    <property type="match status" value="1"/>
</dbReference>
<comment type="caution">
    <text evidence="1">The sequence shown here is derived from an EMBL/GenBank/DDBJ whole genome shotgun (WGS) entry which is preliminary data.</text>
</comment>
<dbReference type="Proteomes" id="UP000295705">
    <property type="component" value="Unassembled WGS sequence"/>
</dbReference>